<proteinExistence type="inferred from homology"/>
<dbReference type="Gene3D" id="3.40.50.620">
    <property type="entry name" value="HUPs"/>
    <property type="match status" value="2"/>
</dbReference>
<dbReference type="PANTHER" id="PTHR46268:SF15">
    <property type="entry name" value="UNIVERSAL STRESS PROTEIN HP_0031"/>
    <property type="match status" value="1"/>
</dbReference>
<comment type="caution">
    <text evidence="3">The sequence shown here is derived from an EMBL/GenBank/DDBJ whole genome shotgun (WGS) entry which is preliminary data.</text>
</comment>
<dbReference type="InterPro" id="IPR006016">
    <property type="entry name" value="UspA"/>
</dbReference>
<gene>
    <name evidence="3" type="ORF">C8N24_5010</name>
</gene>
<feature type="domain" description="UspA" evidence="2">
    <location>
        <begin position="18"/>
        <end position="142"/>
    </location>
</feature>
<dbReference type="InterPro" id="IPR006015">
    <property type="entry name" value="Universal_stress_UspA"/>
</dbReference>
<dbReference type="Pfam" id="PF00582">
    <property type="entry name" value="Usp"/>
    <property type="match status" value="2"/>
</dbReference>
<evidence type="ECO:0000313" key="3">
    <source>
        <dbReference type="EMBL" id="RKQ86990.1"/>
    </source>
</evidence>
<accession>A0A660L5Y5</accession>
<evidence type="ECO:0000256" key="1">
    <source>
        <dbReference type="ARBA" id="ARBA00008791"/>
    </source>
</evidence>
<dbReference type="InterPro" id="IPR014729">
    <property type="entry name" value="Rossmann-like_a/b/a_fold"/>
</dbReference>
<dbReference type="PRINTS" id="PR01438">
    <property type="entry name" value="UNVRSLSTRESS"/>
</dbReference>
<name>A0A660L5Y5_9ACTN</name>
<dbReference type="AlphaFoldDB" id="A0A660L5Y5"/>
<protein>
    <submittedName>
        <fullName evidence="3">Nucleotide-binding universal stress UspA family protein</fullName>
    </submittedName>
</protein>
<feature type="domain" description="UspA" evidence="2">
    <location>
        <begin position="160"/>
        <end position="291"/>
    </location>
</feature>
<sequence>MHPAAEWDAANMTDRPHPVLVGIDGTASGLEAVALGGALAVLTGSPVVLGAVHSFEGESWPTPAMADRWLSEAGQRLGGFVPRTNVAIPSTSPSRGLNHLAAVEDARLIVLGSSRHGPIGRVLTGSTTRRVTHGAPCAVAVAPHGWAVRSGEVPLVFGAGVTGAPEARAALALAAELAASARAAVHAWSVVHVPPPAHPMFAATSYEGWRRRQRRDAERDARELIDAVAPATGVELTVVEGDPVETLAAASVDLDLLVIGSRRYGPIRRVLLGGVSTPLIDCAHCPLVVVPRGVHADPIEIAGVGAVTHA</sequence>
<evidence type="ECO:0000313" key="4">
    <source>
        <dbReference type="Proteomes" id="UP000278962"/>
    </source>
</evidence>
<dbReference type="SUPFAM" id="SSF52402">
    <property type="entry name" value="Adenine nucleotide alpha hydrolases-like"/>
    <property type="match status" value="2"/>
</dbReference>
<keyword evidence="4" id="KW-1185">Reference proteome</keyword>
<organism evidence="3 4">
    <name type="scientific">Solirubrobacter pauli</name>
    <dbReference type="NCBI Taxonomy" id="166793"/>
    <lineage>
        <taxon>Bacteria</taxon>
        <taxon>Bacillati</taxon>
        <taxon>Actinomycetota</taxon>
        <taxon>Thermoleophilia</taxon>
        <taxon>Solirubrobacterales</taxon>
        <taxon>Solirubrobacteraceae</taxon>
        <taxon>Solirubrobacter</taxon>
    </lineage>
</organism>
<evidence type="ECO:0000259" key="2">
    <source>
        <dbReference type="Pfam" id="PF00582"/>
    </source>
</evidence>
<comment type="similarity">
    <text evidence="1">Belongs to the universal stress protein A family.</text>
</comment>
<reference evidence="3 4" key="1">
    <citation type="submission" date="2018-10" db="EMBL/GenBank/DDBJ databases">
        <title>Genomic Encyclopedia of Archaeal and Bacterial Type Strains, Phase II (KMG-II): from individual species to whole genera.</title>
        <authorList>
            <person name="Goeker M."/>
        </authorList>
    </citation>
    <scope>NUCLEOTIDE SEQUENCE [LARGE SCALE GENOMIC DNA]</scope>
    <source>
        <strain evidence="3 4">DSM 14954</strain>
    </source>
</reference>
<dbReference type="Proteomes" id="UP000278962">
    <property type="component" value="Unassembled WGS sequence"/>
</dbReference>
<dbReference type="PANTHER" id="PTHR46268">
    <property type="entry name" value="STRESS RESPONSE PROTEIN NHAX"/>
    <property type="match status" value="1"/>
</dbReference>
<dbReference type="EMBL" id="RBIL01000002">
    <property type="protein sequence ID" value="RKQ86990.1"/>
    <property type="molecule type" value="Genomic_DNA"/>
</dbReference>
<dbReference type="CDD" id="cd00293">
    <property type="entry name" value="USP-like"/>
    <property type="match status" value="1"/>
</dbReference>